<dbReference type="InterPro" id="IPR001841">
    <property type="entry name" value="Znf_RING"/>
</dbReference>
<feature type="compositionally biased region" description="Polar residues" evidence="7">
    <location>
        <begin position="422"/>
        <end position="440"/>
    </location>
</feature>
<evidence type="ECO:0000256" key="5">
    <source>
        <dbReference type="ARBA" id="ARBA00022833"/>
    </source>
</evidence>
<keyword evidence="5" id="KW-0862">Zinc</keyword>
<dbReference type="PROSITE" id="PS50006">
    <property type="entry name" value="FHA_DOMAIN"/>
    <property type="match status" value="1"/>
</dbReference>
<dbReference type="Pfam" id="PF00498">
    <property type="entry name" value="FHA"/>
    <property type="match status" value="1"/>
</dbReference>
<evidence type="ECO:0000256" key="4">
    <source>
        <dbReference type="ARBA" id="ARBA00022771"/>
    </source>
</evidence>
<name>A0ABY8TKW9_TETOB</name>
<accession>A0ABY8TKW9</accession>
<proteinExistence type="inferred from homology"/>
<dbReference type="Proteomes" id="UP001244341">
    <property type="component" value="Chromosome 1b"/>
</dbReference>
<dbReference type="SUPFAM" id="SSF49879">
    <property type="entry name" value="SMAD/FHA domain"/>
    <property type="match status" value="1"/>
</dbReference>
<dbReference type="Pfam" id="PF23744">
    <property type="entry name" value="ARM_LRRK2"/>
    <property type="match status" value="1"/>
</dbReference>
<evidence type="ECO:0000256" key="2">
    <source>
        <dbReference type="ARBA" id="ARBA00017908"/>
    </source>
</evidence>
<dbReference type="SUPFAM" id="SSF48371">
    <property type="entry name" value="ARM repeat"/>
    <property type="match status" value="1"/>
</dbReference>
<dbReference type="InterPro" id="IPR013083">
    <property type="entry name" value="Znf_RING/FYVE/PHD"/>
</dbReference>
<dbReference type="SMART" id="SM00240">
    <property type="entry name" value="FHA"/>
    <property type="match status" value="1"/>
</dbReference>
<evidence type="ECO:0000313" key="10">
    <source>
        <dbReference type="EMBL" id="WIA09023.1"/>
    </source>
</evidence>
<evidence type="ECO:0000256" key="6">
    <source>
        <dbReference type="PROSITE-ProRule" id="PRU00175"/>
    </source>
</evidence>
<evidence type="ECO:0000259" key="9">
    <source>
        <dbReference type="PROSITE" id="PS50089"/>
    </source>
</evidence>
<dbReference type="PANTHER" id="PTHR16079">
    <property type="entry name" value="UBIQUITIN LIGASE PROTEIN CHFR"/>
    <property type="match status" value="1"/>
</dbReference>
<comment type="similarity">
    <text evidence="1">Belongs to the CHFR family.</text>
</comment>
<keyword evidence="11" id="KW-1185">Reference proteome</keyword>
<evidence type="ECO:0000256" key="7">
    <source>
        <dbReference type="SAM" id="MobiDB-lite"/>
    </source>
</evidence>
<dbReference type="InterPro" id="IPR000253">
    <property type="entry name" value="FHA_dom"/>
</dbReference>
<dbReference type="PROSITE" id="PS50089">
    <property type="entry name" value="ZF_RING_2"/>
    <property type="match status" value="1"/>
</dbReference>
<feature type="region of interest" description="Disordered" evidence="7">
    <location>
        <begin position="422"/>
        <end position="442"/>
    </location>
</feature>
<keyword evidence="4 6" id="KW-0863">Zinc-finger</keyword>
<evidence type="ECO:0000313" key="11">
    <source>
        <dbReference type="Proteomes" id="UP001244341"/>
    </source>
</evidence>
<dbReference type="InterPro" id="IPR011989">
    <property type="entry name" value="ARM-like"/>
</dbReference>
<evidence type="ECO:0000256" key="1">
    <source>
        <dbReference type="ARBA" id="ARBA00005797"/>
    </source>
</evidence>
<organism evidence="10 11">
    <name type="scientific">Tetradesmus obliquus</name>
    <name type="common">Green alga</name>
    <name type="synonym">Acutodesmus obliquus</name>
    <dbReference type="NCBI Taxonomy" id="3088"/>
    <lineage>
        <taxon>Eukaryota</taxon>
        <taxon>Viridiplantae</taxon>
        <taxon>Chlorophyta</taxon>
        <taxon>core chlorophytes</taxon>
        <taxon>Chlorophyceae</taxon>
        <taxon>CS clade</taxon>
        <taxon>Sphaeropleales</taxon>
        <taxon>Scenedesmaceae</taxon>
        <taxon>Tetradesmus</taxon>
    </lineage>
</organism>
<evidence type="ECO:0000259" key="8">
    <source>
        <dbReference type="PROSITE" id="PS50006"/>
    </source>
</evidence>
<sequence length="810" mass="86791">MEVSNSLTGPISEIQRRDLEQRLIENFYVLLFHREGYRPSDVPQEVVEEIAFVVEAKAFTHVMRAAELGMSSRQMLQTYAREASTLLLAEVERYCIPLEHASSSGQPSSGSGVDPQQLSLNEISGGLRSIQTAPSQQQRPARGRDAAWGWLVPGSRMLPYVVLKGSGVAIGRGKEALWAVGGSAGTPRSALANGCDRNLTEVLKRNLGFVEVADGRVSRLHCIISLGNAADGCQQAMLEDCSSNGTFLNHTKLAKGESVPLVDGDRISLVLSVAPLVEQFFTYKSGDPRDPDLAGSEEQSWVGSTHSTAGVFSPGAVHSSSPPHAAASIFRTATSRYTTAEQSTLEDLKCQICLTTLRQCVALEPCGHNFCACCLSHHLGNQLQSGLQLSCPFRCPPPERIIINYAVRALIDLLSSSGRPLASTRSRLGQPAGNSRTASDATRALDMSAADSMESDYFTQSMSLLCPLDDEHLPMEAANLKSRQVEVALSQLKVASLGPEGHLVCLEALARLAWSDDGVRELIAHSGGVRSLVDAMALHGGSDSIQCHGCLALMSLVRGEGEVCQSNQWHIAKAGAIEVIAQAMQTFRHSAMVQLSVLLCLIPLALENAMMQAHITQECLGHITAALDSHPGEVDIQTKGLVLLGVLVQGDDAVHDAIRIRELEASVPRRVVAALRQHGTSNDDVLWAALFVLAVLVRDNSCVFERAKGALAWAGVLRVLQSTVDQYKQRHELENVEPDEMIVSAGDYLLHVLEPVQQQLDRRKYMTAAAAGLGLTIGVVLLARHAWGSSGGSSSSSSSSSSGSVGASKV</sequence>
<dbReference type="Gene3D" id="1.25.10.10">
    <property type="entry name" value="Leucine-rich Repeat Variant"/>
    <property type="match status" value="1"/>
</dbReference>
<reference evidence="10 11" key="1">
    <citation type="submission" date="2023-05" db="EMBL/GenBank/DDBJ databases">
        <title>A 100% complete, gapless, phased diploid assembly of the Scenedesmus obliquus UTEX 3031 genome.</title>
        <authorList>
            <person name="Biondi T.C."/>
            <person name="Hanschen E.R."/>
            <person name="Kwon T."/>
            <person name="Eng W."/>
            <person name="Kruse C.P.S."/>
            <person name="Koehler S.I."/>
            <person name="Kunde Y."/>
            <person name="Gleasner C.D."/>
            <person name="You Mak K.T."/>
            <person name="Polle J."/>
            <person name="Hovde B.T."/>
            <person name="Starkenburg S.R."/>
        </authorList>
    </citation>
    <scope>NUCLEOTIDE SEQUENCE [LARGE SCALE GENOMIC DNA]</scope>
    <source>
        <strain evidence="10 11">DOE0152z</strain>
    </source>
</reference>
<dbReference type="InterPro" id="IPR008984">
    <property type="entry name" value="SMAD_FHA_dom_sf"/>
</dbReference>
<dbReference type="InterPro" id="IPR016024">
    <property type="entry name" value="ARM-type_fold"/>
</dbReference>
<dbReference type="SUPFAM" id="SSF57850">
    <property type="entry name" value="RING/U-box"/>
    <property type="match status" value="1"/>
</dbReference>
<evidence type="ECO:0000256" key="3">
    <source>
        <dbReference type="ARBA" id="ARBA00022723"/>
    </source>
</evidence>
<dbReference type="PANTHER" id="PTHR16079:SF4">
    <property type="entry name" value="E3 UBIQUITIN-PROTEIN LIGASE CHFR"/>
    <property type="match status" value="1"/>
</dbReference>
<dbReference type="InterPro" id="IPR056597">
    <property type="entry name" value="ARM_LRRK2"/>
</dbReference>
<dbReference type="InterPro" id="IPR052256">
    <property type="entry name" value="E3_ubiquitin-ligase_CHFR"/>
</dbReference>
<feature type="compositionally biased region" description="Low complexity" evidence="7">
    <location>
        <begin position="792"/>
        <end position="804"/>
    </location>
</feature>
<feature type="region of interest" description="Disordered" evidence="7">
    <location>
        <begin position="789"/>
        <end position="810"/>
    </location>
</feature>
<dbReference type="PROSITE" id="PS00518">
    <property type="entry name" value="ZF_RING_1"/>
    <property type="match status" value="1"/>
</dbReference>
<feature type="domain" description="FHA" evidence="8">
    <location>
        <begin position="168"/>
        <end position="253"/>
    </location>
</feature>
<protein>
    <recommendedName>
        <fullName evidence="2">E3 ubiquitin-protein ligase CHFR</fullName>
    </recommendedName>
</protein>
<gene>
    <name evidence="10" type="ORF">OEZ85_008437</name>
</gene>
<dbReference type="Gene3D" id="3.30.40.10">
    <property type="entry name" value="Zinc/RING finger domain, C3HC4 (zinc finger)"/>
    <property type="match status" value="1"/>
</dbReference>
<feature type="domain" description="RING-type" evidence="9">
    <location>
        <begin position="350"/>
        <end position="392"/>
    </location>
</feature>
<keyword evidence="3" id="KW-0479">Metal-binding</keyword>
<dbReference type="Gene3D" id="2.60.200.20">
    <property type="match status" value="1"/>
</dbReference>
<dbReference type="EMBL" id="CP126208">
    <property type="protein sequence ID" value="WIA09023.1"/>
    <property type="molecule type" value="Genomic_DNA"/>
</dbReference>
<dbReference type="InterPro" id="IPR017907">
    <property type="entry name" value="Znf_RING_CS"/>
</dbReference>